<dbReference type="PANTHER" id="PTHR48031">
    <property type="entry name" value="SRA STEM-LOOP-INTERACTING RNA-BINDING PROTEIN, MITOCHONDRIAL"/>
    <property type="match status" value="1"/>
</dbReference>
<dbReference type="eggNOG" id="KOG0146">
    <property type="taxonomic scope" value="Eukaryota"/>
</dbReference>
<dbReference type="CTD" id="8239188"/>
<accession>E0VM99</accession>
<dbReference type="EMBL" id="DS235305">
    <property type="protein sequence ID" value="EEB14505.1"/>
    <property type="molecule type" value="Genomic_DNA"/>
</dbReference>
<dbReference type="PROSITE" id="PS50102">
    <property type="entry name" value="RRM"/>
    <property type="match status" value="1"/>
</dbReference>
<dbReference type="InterPro" id="IPR012677">
    <property type="entry name" value="Nucleotide-bd_a/b_plait_sf"/>
</dbReference>
<dbReference type="InParanoid" id="E0VM99"/>
<name>E0VM99_PEDHC</name>
<sequence>MTSIHSSITGMVIPVVNKPSNHDIIINSNCKNGKVIEQINTNENLQNSENFVNDNENVNGNGSDKVNGDPGIIKLFVGQIPRHLEEDDLRPLFQQFGHIYEFSVLRDKTTGMHKASLNKIYGKFYLCEY</sequence>
<dbReference type="GO" id="GO:0003729">
    <property type="term" value="F:mRNA binding"/>
    <property type="evidence" value="ECO:0007669"/>
    <property type="project" value="TreeGrafter"/>
</dbReference>
<feature type="domain" description="RRM" evidence="3">
    <location>
        <begin position="73"/>
        <end position="114"/>
    </location>
</feature>
<dbReference type="Proteomes" id="UP000009046">
    <property type="component" value="Unassembled WGS sequence"/>
</dbReference>
<gene>
    <name evidence="5" type="primary">8239188</name>
    <name evidence="4" type="ORF">Phum_PHUM306660</name>
</gene>
<dbReference type="VEuPathDB" id="VectorBase:PHUM306660"/>
<dbReference type="OrthoDB" id="267048at2759"/>
<evidence type="ECO:0000256" key="1">
    <source>
        <dbReference type="ARBA" id="ARBA00022884"/>
    </source>
</evidence>
<dbReference type="HOGENOM" id="CLU_1951352_0_0_1"/>
<keyword evidence="1 2" id="KW-0694">RNA-binding</keyword>
<evidence type="ECO:0000259" key="3">
    <source>
        <dbReference type="PROSITE" id="PS50102"/>
    </source>
</evidence>
<dbReference type="RefSeq" id="XP_002427243.1">
    <property type="nucleotide sequence ID" value="XM_002427198.1"/>
</dbReference>
<reference evidence="5" key="3">
    <citation type="submission" date="2020-05" db="UniProtKB">
        <authorList>
            <consortium name="EnsemblMetazoa"/>
        </authorList>
    </citation>
    <scope>IDENTIFICATION</scope>
    <source>
        <strain evidence="5">USDA</strain>
    </source>
</reference>
<dbReference type="AlphaFoldDB" id="E0VM99"/>
<proteinExistence type="predicted"/>
<dbReference type="KEGG" id="phu:Phum_PHUM306660"/>
<organism>
    <name type="scientific">Pediculus humanus subsp. corporis</name>
    <name type="common">Body louse</name>
    <dbReference type="NCBI Taxonomy" id="121224"/>
    <lineage>
        <taxon>Eukaryota</taxon>
        <taxon>Metazoa</taxon>
        <taxon>Ecdysozoa</taxon>
        <taxon>Arthropoda</taxon>
        <taxon>Hexapoda</taxon>
        <taxon>Insecta</taxon>
        <taxon>Pterygota</taxon>
        <taxon>Neoptera</taxon>
        <taxon>Paraneoptera</taxon>
        <taxon>Psocodea</taxon>
        <taxon>Troctomorpha</taxon>
        <taxon>Phthiraptera</taxon>
        <taxon>Anoplura</taxon>
        <taxon>Pediculidae</taxon>
        <taxon>Pediculus</taxon>
    </lineage>
</organism>
<dbReference type="InterPro" id="IPR000504">
    <property type="entry name" value="RRM_dom"/>
</dbReference>
<reference evidence="4" key="2">
    <citation type="submission" date="2007-04" db="EMBL/GenBank/DDBJ databases">
        <title>The genome of the human body louse.</title>
        <authorList>
            <consortium name="The Human Body Louse Genome Consortium"/>
            <person name="Kirkness E."/>
            <person name="Walenz B."/>
            <person name="Hass B."/>
            <person name="Bruggner R."/>
            <person name="Strausberg R."/>
        </authorList>
    </citation>
    <scope>NUCLEOTIDE SEQUENCE</scope>
    <source>
        <strain evidence="4">USDA</strain>
    </source>
</reference>
<keyword evidence="6" id="KW-1185">Reference proteome</keyword>
<evidence type="ECO:0000313" key="5">
    <source>
        <dbReference type="EnsemblMetazoa" id="PHUM306660-PA"/>
    </source>
</evidence>
<evidence type="ECO:0000313" key="6">
    <source>
        <dbReference type="Proteomes" id="UP000009046"/>
    </source>
</evidence>
<reference evidence="4" key="1">
    <citation type="submission" date="2007-04" db="EMBL/GenBank/DDBJ databases">
        <title>Annotation of Pediculus humanus corporis strain USDA.</title>
        <authorList>
            <person name="Kirkness E."/>
            <person name="Hannick L."/>
            <person name="Hass B."/>
            <person name="Bruggner R."/>
            <person name="Lawson D."/>
            <person name="Bidwell S."/>
            <person name="Joardar V."/>
            <person name="Caler E."/>
            <person name="Walenz B."/>
            <person name="Inman J."/>
            <person name="Schobel S."/>
            <person name="Galinsky K."/>
            <person name="Amedeo P."/>
            <person name="Strausberg R."/>
        </authorList>
    </citation>
    <scope>NUCLEOTIDE SEQUENCE</scope>
    <source>
        <strain evidence="4">USDA</strain>
    </source>
</reference>
<dbReference type="SUPFAM" id="SSF54928">
    <property type="entry name" value="RNA-binding domain, RBD"/>
    <property type="match status" value="1"/>
</dbReference>
<dbReference type="PANTHER" id="PTHR48031:SF2">
    <property type="entry name" value="RNA-BINDING PROTEIN 4"/>
    <property type="match status" value="1"/>
</dbReference>
<dbReference type="Pfam" id="PF00076">
    <property type="entry name" value="RRM_1"/>
    <property type="match status" value="1"/>
</dbReference>
<dbReference type="Gene3D" id="3.30.70.330">
    <property type="match status" value="1"/>
</dbReference>
<dbReference type="EMBL" id="AAZO01003562">
    <property type="status" value="NOT_ANNOTATED_CDS"/>
    <property type="molecule type" value="Genomic_DNA"/>
</dbReference>
<evidence type="ECO:0000313" key="4">
    <source>
        <dbReference type="EMBL" id="EEB14505.1"/>
    </source>
</evidence>
<evidence type="ECO:0000256" key="2">
    <source>
        <dbReference type="PROSITE-ProRule" id="PRU00176"/>
    </source>
</evidence>
<protein>
    <recommendedName>
        <fullName evidence="3">RRM domain-containing protein</fullName>
    </recommendedName>
</protein>
<dbReference type="EnsemblMetazoa" id="PHUM306660-RA">
    <property type="protein sequence ID" value="PHUM306660-PA"/>
    <property type="gene ID" value="PHUM306660"/>
</dbReference>
<dbReference type="GeneID" id="8239188"/>
<dbReference type="InterPro" id="IPR035979">
    <property type="entry name" value="RBD_domain_sf"/>
</dbReference>